<dbReference type="GO" id="GO:0004630">
    <property type="term" value="F:phospholipase D activity"/>
    <property type="evidence" value="ECO:0007669"/>
    <property type="project" value="UniProtKB-EC"/>
</dbReference>
<keyword evidence="6" id="KW-0443">Lipid metabolism</keyword>
<evidence type="ECO:0000256" key="2">
    <source>
        <dbReference type="ARBA" id="ARBA00008664"/>
    </source>
</evidence>
<dbReference type="Pfam" id="PF13091">
    <property type="entry name" value="PLDc_2"/>
    <property type="match status" value="1"/>
</dbReference>
<name>A0AAC9XMM8_9GAMM</name>
<evidence type="ECO:0000313" key="9">
    <source>
        <dbReference type="Proteomes" id="UP000198233"/>
    </source>
</evidence>
<dbReference type="SUPFAM" id="SSF56024">
    <property type="entry name" value="Phospholipase D/nuclease"/>
    <property type="match status" value="1"/>
</dbReference>
<dbReference type="KEGG" id="smav:CFF01_03705"/>
<dbReference type="Proteomes" id="UP000198233">
    <property type="component" value="Chromosome"/>
</dbReference>
<proteinExistence type="inferred from homology"/>
<comment type="catalytic activity">
    <reaction evidence="1">
        <text>a 1,2-diacyl-sn-glycero-3-phosphocholine + H2O = a 1,2-diacyl-sn-glycero-3-phosphate + choline + H(+)</text>
        <dbReference type="Rhea" id="RHEA:14445"/>
        <dbReference type="ChEBI" id="CHEBI:15354"/>
        <dbReference type="ChEBI" id="CHEBI:15377"/>
        <dbReference type="ChEBI" id="CHEBI:15378"/>
        <dbReference type="ChEBI" id="CHEBI:57643"/>
        <dbReference type="ChEBI" id="CHEBI:58608"/>
        <dbReference type="EC" id="3.1.4.4"/>
    </reaction>
</comment>
<dbReference type="EC" id="3.1.4.4" evidence="3"/>
<dbReference type="EMBL" id="CP022272">
    <property type="protein sequence ID" value="ASJ95768.1"/>
    <property type="molecule type" value="Genomic_DNA"/>
</dbReference>
<dbReference type="GO" id="GO:0016891">
    <property type="term" value="F:RNA endonuclease activity producing 5'-phosphomonoesters, hydrolytic mechanism"/>
    <property type="evidence" value="ECO:0007669"/>
    <property type="project" value="TreeGrafter"/>
</dbReference>
<dbReference type="PANTHER" id="PTHR43856">
    <property type="entry name" value="CARDIOLIPIN HYDROLASE"/>
    <property type="match status" value="1"/>
</dbReference>
<reference evidence="8 9" key="1">
    <citation type="submission" date="2017-06" db="EMBL/GenBank/DDBJ databases">
        <title>Complete genome sequence of Shewanella marisflavi EP1 associated with anaerobic 2,4-dinitrotoluene reduction and salt tolerance.</title>
        <authorList>
            <person name="Huang J."/>
        </authorList>
    </citation>
    <scope>NUCLEOTIDE SEQUENCE [LARGE SCALE GENOMIC DNA]</scope>
    <source>
        <strain evidence="8 9">EP1</strain>
    </source>
</reference>
<evidence type="ECO:0000313" key="8">
    <source>
        <dbReference type="EMBL" id="ASJ95768.1"/>
    </source>
</evidence>
<organism evidence="8 9">
    <name type="scientific">Shewanella marisflavi</name>
    <dbReference type="NCBI Taxonomy" id="260364"/>
    <lineage>
        <taxon>Bacteria</taxon>
        <taxon>Pseudomonadati</taxon>
        <taxon>Pseudomonadota</taxon>
        <taxon>Gammaproteobacteria</taxon>
        <taxon>Alteromonadales</taxon>
        <taxon>Shewanellaceae</taxon>
        <taxon>Shewanella</taxon>
    </lineage>
</organism>
<dbReference type="SMART" id="SM00155">
    <property type="entry name" value="PLDc"/>
    <property type="match status" value="1"/>
</dbReference>
<dbReference type="InterPro" id="IPR001736">
    <property type="entry name" value="PLipase_D/transphosphatidylase"/>
</dbReference>
<dbReference type="GO" id="GO:0016042">
    <property type="term" value="P:lipid catabolic process"/>
    <property type="evidence" value="ECO:0007669"/>
    <property type="project" value="UniProtKB-KW"/>
</dbReference>
<evidence type="ECO:0000259" key="7">
    <source>
        <dbReference type="PROSITE" id="PS50035"/>
    </source>
</evidence>
<dbReference type="InterPro" id="IPR025202">
    <property type="entry name" value="PLD-like_dom"/>
</dbReference>
<keyword evidence="4" id="KW-0378">Hydrolase</keyword>
<dbReference type="RefSeq" id="WP_088903905.1">
    <property type="nucleotide sequence ID" value="NZ_CP022272.1"/>
</dbReference>
<comment type="similarity">
    <text evidence="2">Belongs to the phospholipase D family.</text>
</comment>
<gene>
    <name evidence="8" type="ORF">CFF01_03705</name>
</gene>
<evidence type="ECO:0000256" key="4">
    <source>
        <dbReference type="ARBA" id="ARBA00022801"/>
    </source>
</evidence>
<accession>A0AAC9XMM8</accession>
<feature type="domain" description="PLD phosphodiesterase" evidence="7">
    <location>
        <begin position="82"/>
        <end position="109"/>
    </location>
</feature>
<dbReference type="GO" id="GO:0006793">
    <property type="term" value="P:phosphorus metabolic process"/>
    <property type="evidence" value="ECO:0007669"/>
    <property type="project" value="UniProtKB-ARBA"/>
</dbReference>
<dbReference type="PROSITE" id="PS50035">
    <property type="entry name" value="PLD"/>
    <property type="match status" value="1"/>
</dbReference>
<dbReference type="AlphaFoldDB" id="A0AAC9XMM8"/>
<protein>
    <recommendedName>
        <fullName evidence="3">phospholipase D</fullName>
        <ecNumber evidence="3">3.1.4.4</ecNumber>
    </recommendedName>
</protein>
<evidence type="ECO:0000256" key="1">
    <source>
        <dbReference type="ARBA" id="ARBA00000798"/>
    </source>
</evidence>
<dbReference type="PANTHER" id="PTHR43856:SF1">
    <property type="entry name" value="MITOCHONDRIAL CARDIOLIPIN HYDROLASE"/>
    <property type="match status" value="1"/>
</dbReference>
<evidence type="ECO:0000256" key="5">
    <source>
        <dbReference type="ARBA" id="ARBA00022963"/>
    </source>
</evidence>
<evidence type="ECO:0000256" key="6">
    <source>
        <dbReference type="ARBA" id="ARBA00023098"/>
    </source>
</evidence>
<sequence length="304" mass="35690">MNVETYFEDIEWEIKKLLRSSRESVRICVAWISRQVYAPVLQELALRGVKIEVVFNNDPTNTTHGLMPTNLYSTYAIDTRLATAFMHNKFCVIDDEIVITGSFNWSKKAKDSFENIVVIKQDYKLVKNFLHEFYDLVSYYQAFSSNYVEKCHCRSSSYNLAIMGAESGVYEGSKIDIWTLCVKNQHVSHVGEEYEQYLQTQLGMKDAPIWDDGYYDKESMQSEFYQERNQLASLQQYFNQRNGNKIHAVGVVTMANPNEHLEWNEESEYIVNIIWRDMYFRKIIPDVLYDDGYDGINKIIREHV</sequence>
<evidence type="ECO:0000256" key="3">
    <source>
        <dbReference type="ARBA" id="ARBA00012027"/>
    </source>
</evidence>
<keyword evidence="5" id="KW-0442">Lipid degradation</keyword>
<dbReference type="InterPro" id="IPR051406">
    <property type="entry name" value="PLD_domain"/>
</dbReference>
<dbReference type="Gene3D" id="3.30.870.10">
    <property type="entry name" value="Endonuclease Chain A"/>
    <property type="match status" value="1"/>
</dbReference>